<dbReference type="OrthoDB" id="2758521at2759"/>
<reference evidence="3 4" key="1">
    <citation type="submission" date="2014-02" db="EMBL/GenBank/DDBJ databases">
        <title>Transposable element dynamics among asymbiotic and ectomycorrhizal Amanita fungi.</title>
        <authorList>
            <consortium name="DOE Joint Genome Institute"/>
            <person name="Hess J."/>
            <person name="Skrede I."/>
            <person name="Wolfe B."/>
            <person name="LaButti K."/>
            <person name="Ohm R.A."/>
            <person name="Grigoriev I.V."/>
            <person name="Pringle A."/>
        </authorList>
    </citation>
    <scope>NUCLEOTIDE SEQUENCE [LARGE SCALE GENOMIC DNA]</scope>
    <source>
        <strain evidence="3 4">SKay4041</strain>
    </source>
</reference>
<dbReference type="Proteomes" id="UP000242287">
    <property type="component" value="Unassembled WGS sequence"/>
</dbReference>
<evidence type="ECO:0000313" key="3">
    <source>
        <dbReference type="EMBL" id="PFH48500.1"/>
    </source>
</evidence>
<evidence type="ECO:0000256" key="2">
    <source>
        <dbReference type="SAM" id="SignalP"/>
    </source>
</evidence>
<dbReference type="STRING" id="703135.A0A2A9NLB0"/>
<evidence type="ECO:0000313" key="4">
    <source>
        <dbReference type="Proteomes" id="UP000242287"/>
    </source>
</evidence>
<protein>
    <submittedName>
        <fullName evidence="3">Uncharacterized protein</fullName>
    </submittedName>
</protein>
<feature type="signal peptide" evidence="2">
    <location>
        <begin position="1"/>
        <end position="22"/>
    </location>
</feature>
<feature type="transmembrane region" description="Helical" evidence="1">
    <location>
        <begin position="202"/>
        <end position="226"/>
    </location>
</feature>
<keyword evidence="1" id="KW-0812">Transmembrane</keyword>
<dbReference type="Gene3D" id="2.60.120.260">
    <property type="entry name" value="Galactose-binding domain-like"/>
    <property type="match status" value="1"/>
</dbReference>
<name>A0A2A9NLB0_9AGAR</name>
<organism evidence="3 4">
    <name type="scientific">Amanita thiersii Skay4041</name>
    <dbReference type="NCBI Taxonomy" id="703135"/>
    <lineage>
        <taxon>Eukaryota</taxon>
        <taxon>Fungi</taxon>
        <taxon>Dikarya</taxon>
        <taxon>Basidiomycota</taxon>
        <taxon>Agaricomycotina</taxon>
        <taxon>Agaricomycetes</taxon>
        <taxon>Agaricomycetidae</taxon>
        <taxon>Agaricales</taxon>
        <taxon>Pluteineae</taxon>
        <taxon>Amanitaceae</taxon>
        <taxon>Amanita</taxon>
    </lineage>
</organism>
<accession>A0A2A9NLB0</accession>
<proteinExistence type="predicted"/>
<keyword evidence="2" id="KW-0732">Signal</keyword>
<gene>
    <name evidence="3" type="ORF">AMATHDRAFT_65349</name>
</gene>
<keyword evidence="1" id="KW-0472">Membrane</keyword>
<dbReference type="CDD" id="cd12087">
    <property type="entry name" value="TM_EGFR-like"/>
    <property type="match status" value="1"/>
</dbReference>
<evidence type="ECO:0000256" key="1">
    <source>
        <dbReference type="SAM" id="Phobius"/>
    </source>
</evidence>
<dbReference type="AlphaFoldDB" id="A0A2A9NLB0"/>
<sequence length="371" mass="41188">MLAVSLLSLATIFTLSLPQTFAILRNRTIDDKYGDEVTGHLPRYITTSKVSNIWKNNTCTDCKIKPELSRAHNGTWTAVTFDADVQDATITLNFKGVAIYVYLIVSNTIETNCMFTLDNNNPDSRPFNSPADPSASSLEYNVLAFTKSDIEDGDHQLVISGNPPTTYLNFDYAIYTLDDGIPTFPSPSASTSPTTAHTFDGALLIVGIVFGTVLILVLGIIIQYLIKRQQKSNKVALSNDSLDGSRSWGSLLQQDRLPTQLNERDTRRCTWSCWLGASMASRVSAIPKVHIWKRIQAAQHWMGSSMSRQPEHSAVYQGVMGVETEQEHVLENERLREQIRVLREVNLFGATHRSSDSTLALCNEPPPAYGV</sequence>
<keyword evidence="4" id="KW-1185">Reference proteome</keyword>
<feature type="chain" id="PRO_5013196773" evidence="2">
    <location>
        <begin position="23"/>
        <end position="371"/>
    </location>
</feature>
<keyword evidence="1" id="KW-1133">Transmembrane helix</keyword>
<dbReference type="EMBL" id="KZ302060">
    <property type="protein sequence ID" value="PFH48500.1"/>
    <property type="molecule type" value="Genomic_DNA"/>
</dbReference>